<dbReference type="Gene3D" id="1.20.910.10">
    <property type="entry name" value="Heme oxygenase-like"/>
    <property type="match status" value="1"/>
</dbReference>
<dbReference type="GO" id="GO:0006788">
    <property type="term" value="P:heme oxidation"/>
    <property type="evidence" value="ECO:0007669"/>
    <property type="project" value="InterPro"/>
</dbReference>
<dbReference type="InterPro" id="IPR016053">
    <property type="entry name" value="Haem_Oase-like"/>
</dbReference>
<dbReference type="Proteomes" id="UP000182510">
    <property type="component" value="Chromosome"/>
</dbReference>
<accession>A0A1L3J2G7</accession>
<keyword evidence="2" id="KW-1185">Reference proteome</keyword>
<protein>
    <submittedName>
        <fullName evidence="1">Heme oxygenase</fullName>
    </submittedName>
</protein>
<dbReference type="Pfam" id="PF01126">
    <property type="entry name" value="Heme_oxygenase"/>
    <property type="match status" value="1"/>
</dbReference>
<reference evidence="1 2" key="1">
    <citation type="submission" date="2016-11" db="EMBL/GenBank/DDBJ databases">
        <title>Gramella sp. LPB0144 isolated from marine environment.</title>
        <authorList>
            <person name="Kim E."/>
            <person name="Yi H."/>
        </authorList>
    </citation>
    <scope>NUCLEOTIDE SEQUENCE [LARGE SCALE GENOMIC DNA]</scope>
    <source>
        <strain evidence="1 2">LPB0144</strain>
    </source>
</reference>
<dbReference type="EMBL" id="CP018153">
    <property type="protein sequence ID" value="APG59317.1"/>
    <property type="molecule type" value="Genomic_DNA"/>
</dbReference>
<dbReference type="CDD" id="cd19166">
    <property type="entry name" value="HemeO-bac"/>
    <property type="match status" value="1"/>
</dbReference>
<dbReference type="STRING" id="1913577.LPB144_02315"/>
<dbReference type="SUPFAM" id="SSF48613">
    <property type="entry name" value="Heme oxygenase-like"/>
    <property type="match status" value="1"/>
</dbReference>
<dbReference type="AlphaFoldDB" id="A0A1L3J2G7"/>
<proteinExistence type="predicted"/>
<dbReference type="KEGG" id="grl:LPB144_02315"/>
<gene>
    <name evidence="1" type="ORF">LPB144_02315</name>
</gene>
<name>A0A1L3J2G7_9FLAO</name>
<sequence length="186" mass="21538">MRMLSRLREATAQQHKDLEKENLANKIMDHSIDIEEYKLLLFQNYLAYCKVEKELVKYLDSYEPVKTRKLKKDLMNLGIEDLDCEDFAEFYCKNEAEAMGAAYVVEGSAMGGMLIGKEITACENLRSVGEQNFFDGKRESIKNWNDYLKLLRSRDFTQDEIEAAAKKAVETFELFGKAFSVSFSQY</sequence>
<evidence type="ECO:0000313" key="1">
    <source>
        <dbReference type="EMBL" id="APG59317.1"/>
    </source>
</evidence>
<dbReference type="OrthoDB" id="114943at2"/>
<evidence type="ECO:0000313" key="2">
    <source>
        <dbReference type="Proteomes" id="UP000182510"/>
    </source>
</evidence>
<dbReference type="InterPro" id="IPR016084">
    <property type="entry name" value="Haem_Oase-like_multi-hlx"/>
</dbReference>
<organism evidence="1 2">
    <name type="scientific">Christiangramia salexigens</name>
    <dbReference type="NCBI Taxonomy" id="1913577"/>
    <lineage>
        <taxon>Bacteria</taxon>
        <taxon>Pseudomonadati</taxon>
        <taxon>Bacteroidota</taxon>
        <taxon>Flavobacteriia</taxon>
        <taxon>Flavobacteriales</taxon>
        <taxon>Flavobacteriaceae</taxon>
        <taxon>Christiangramia</taxon>
    </lineage>
</organism>
<dbReference type="GO" id="GO:0004392">
    <property type="term" value="F:heme oxygenase (decyclizing) activity"/>
    <property type="evidence" value="ECO:0007669"/>
    <property type="project" value="InterPro"/>
</dbReference>